<dbReference type="Pfam" id="PF01804">
    <property type="entry name" value="Penicil_amidase"/>
    <property type="match status" value="1"/>
</dbReference>
<organism evidence="11 13">
    <name type="scientific">Pseudomonas aeruginosa</name>
    <dbReference type="NCBI Taxonomy" id="287"/>
    <lineage>
        <taxon>Bacteria</taxon>
        <taxon>Pseudomonadati</taxon>
        <taxon>Pseudomonadota</taxon>
        <taxon>Gammaproteobacteria</taxon>
        <taxon>Pseudomonadales</taxon>
        <taxon>Pseudomonadaceae</taxon>
        <taxon>Pseudomonas</taxon>
    </lineage>
</organism>
<dbReference type="GO" id="GO:0016811">
    <property type="term" value="F:hydrolase activity, acting on carbon-nitrogen (but not peptide) bonds, in linear amides"/>
    <property type="evidence" value="ECO:0007669"/>
    <property type="project" value="InterPro"/>
</dbReference>
<dbReference type="EMBL" id="WXZT01000028">
    <property type="protein sequence ID" value="MZZ16514.1"/>
    <property type="molecule type" value="Genomic_DNA"/>
</dbReference>
<evidence type="ECO:0000256" key="3">
    <source>
        <dbReference type="ARBA" id="ARBA00022729"/>
    </source>
</evidence>
<feature type="active site" description="Nucleophile" evidence="7">
    <location>
        <position position="217"/>
    </location>
</feature>
<dbReference type="GO" id="GO:0042597">
    <property type="term" value="C:periplasmic space"/>
    <property type="evidence" value="ECO:0007669"/>
    <property type="project" value="UniProtKB-SubCell"/>
</dbReference>
<name>A0A0G5TC92_PSEAI</name>
<dbReference type="InterPro" id="IPR043146">
    <property type="entry name" value="Penicillin_amidase_N_B-knob"/>
</dbReference>
<dbReference type="GO" id="GO:0046872">
    <property type="term" value="F:metal ion binding"/>
    <property type="evidence" value="ECO:0007669"/>
    <property type="project" value="UniProtKB-KW"/>
</dbReference>
<evidence type="ECO:0000313" key="13">
    <source>
        <dbReference type="Proteomes" id="UP000644192"/>
    </source>
</evidence>
<evidence type="ECO:0000256" key="9">
    <source>
        <dbReference type="SAM" id="SignalP"/>
    </source>
</evidence>
<dbReference type="CDD" id="cd01936">
    <property type="entry name" value="Ntn_CA"/>
    <property type="match status" value="1"/>
</dbReference>
<keyword evidence="5 10" id="KW-0378">Hydrolase</keyword>
<evidence type="ECO:0000313" key="10">
    <source>
        <dbReference type="EMBL" id="CRP32729.1"/>
    </source>
</evidence>
<feature type="signal peptide" evidence="9">
    <location>
        <begin position="1"/>
        <end position="23"/>
    </location>
</feature>
<feature type="binding site" evidence="8">
    <location>
        <position position="431"/>
    </location>
    <ligand>
        <name>Ca(2+)</name>
        <dbReference type="ChEBI" id="CHEBI:29108"/>
    </ligand>
</feature>
<evidence type="ECO:0000256" key="4">
    <source>
        <dbReference type="ARBA" id="ARBA00022764"/>
    </source>
</evidence>
<keyword evidence="4" id="KW-0574">Periplasm</keyword>
<dbReference type="SUPFAM" id="SSF56235">
    <property type="entry name" value="N-terminal nucleophile aminohydrolases (Ntn hydrolases)"/>
    <property type="match status" value="1"/>
</dbReference>
<comment type="subcellular location">
    <subcellularLocation>
        <location evidence="1">Periplasm</location>
    </subcellularLocation>
</comment>
<dbReference type="RefSeq" id="WP_003144019.1">
    <property type="nucleotide sequence ID" value="NZ_CAADLZ010000377.1"/>
</dbReference>
<dbReference type="Gene3D" id="3.60.20.10">
    <property type="entry name" value="Glutamine Phosphoribosylpyrophosphate, subunit 1, domain 1"/>
    <property type="match status" value="1"/>
</dbReference>
<dbReference type="InterPro" id="IPR029055">
    <property type="entry name" value="Ntn_hydrolases_N"/>
</dbReference>
<evidence type="ECO:0000256" key="6">
    <source>
        <dbReference type="ARBA" id="ARBA00023145"/>
    </source>
</evidence>
<dbReference type="InterPro" id="IPR014395">
    <property type="entry name" value="Pen/GL7ACA/AHL_acylase"/>
</dbReference>
<comment type="cofactor">
    <cofactor evidence="8">
        <name>Ca(2+)</name>
        <dbReference type="ChEBI" id="CHEBI:29108"/>
    </cofactor>
    <text evidence="8">Binds 1 Ca(2+) ion per dimer.</text>
</comment>
<dbReference type="AlphaFoldDB" id="A0A0G5TC92"/>
<accession>A0A0G5TC92</accession>
<keyword evidence="6" id="KW-0865">Zymogen</keyword>
<keyword evidence="8" id="KW-0479">Metal-binding</keyword>
<dbReference type="GO" id="GO:0017000">
    <property type="term" value="P:antibiotic biosynthetic process"/>
    <property type="evidence" value="ECO:0007669"/>
    <property type="project" value="InterPro"/>
</dbReference>
<keyword evidence="8" id="KW-0106">Calcium</keyword>
<comment type="caution">
    <text evidence="11">The sequence shown here is derived from an EMBL/GenBank/DDBJ whole genome shotgun (WGS) entry which is preliminary data.</text>
</comment>
<dbReference type="Proteomes" id="UP000045039">
    <property type="component" value="Unassembled WGS sequence"/>
</dbReference>
<proteinExistence type="inferred from homology"/>
<dbReference type="EC" id="3.5.1.97" evidence="10"/>
<reference evidence="10" key="1">
    <citation type="submission" date="2015-06" db="EMBL/GenBank/DDBJ databases">
        <authorList>
            <person name="Radhakrishnan R."/>
            <person name="Underwood A."/>
            <person name="Al-Shahib A."/>
        </authorList>
    </citation>
    <scope>NUCLEOTIDE SEQUENCE</scope>
    <source>
        <strain evidence="10">P19_London_7_VIM_2_05_10</strain>
    </source>
</reference>
<dbReference type="PIRSF" id="PIRSF001227">
    <property type="entry name" value="Pen_acylase"/>
    <property type="match status" value="1"/>
</dbReference>
<dbReference type="InterPro" id="IPR023343">
    <property type="entry name" value="Penicillin_amidase_dom1"/>
</dbReference>
<sequence length="762" mass="84056">MGMRTVLTGLAGMLLGSMMPVQADMPRPTGLAADIRWTAYGVPHIRAKDERGLGYGIGYAYARDNACLLAEEIVTARGERARYFGSEGKSSAELDNLPSDIFYAWLNQPEALQAFWQAQTPAVRQLLEGYAAGFNRFLREADGKTTSCLGQPWLRAIATDDLLRLTRRLLVEGGVGQFADALVAAAPPGTEKVALSGEQAFQVAEQRRQRFRLERGSNAIAVGSERSADGKGMLLANPHFPWNGAMRFYQMHLTIPGRLDVMGASLPGLPVVNIGFSRHLAWTHTVDTSSHFTLYRLALDPKDPRRYLVDGRSLPLEEKSVAIEVRGADGKLSRVEHKVYQSIYGPLVVWPGKLDWNRSEAYALRDANLENTRVLQQWYSINQASDVADLRRRVEALQGIPWVNTLAADEQGNALYMNQSVVPYLKPELIPACAIPQLVAEGLPALQGQDSRCAWSRDPAAAQAGITPAAQLPVLLRRDFVQNSNDSAWLTNPASPLQGFSPLVSQEKPIGPRARYALSRLQGKQPLEAKTLEEMVTANHVFSADQVLPDLLRLCRDNQGENSLARACAALAQWDRGANLDSGSGFVYFQRFMQRFAELDGAWKEPFDAQRPLDTPQGIALDRPQVATQVRQALADAAAEVEKSGIPDGARWGDLQVSTRGQERIAIPGGDGHFGVYNAIQSVRKGDHLEVVGGTSYIQLVTFPEEGPKARGLLAFSQSSDPRSPHYRDQTELFSRQQWQTLPFSDRQIDADPQLQRLSIRE</sequence>
<dbReference type="PANTHER" id="PTHR34218">
    <property type="entry name" value="PEPTIDASE S45 PENICILLIN AMIDASE"/>
    <property type="match status" value="1"/>
</dbReference>
<evidence type="ECO:0000256" key="2">
    <source>
        <dbReference type="ARBA" id="ARBA00006586"/>
    </source>
</evidence>
<comment type="similarity">
    <text evidence="2">Belongs to the peptidase S45 family.</text>
</comment>
<dbReference type="Gene3D" id="2.30.120.10">
    <property type="match status" value="1"/>
</dbReference>
<dbReference type="EMBL" id="CVVU01000216">
    <property type="protein sequence ID" value="CRP32729.1"/>
    <property type="molecule type" value="Genomic_DNA"/>
</dbReference>
<dbReference type="BindingDB" id="A0A0G5TC92"/>
<dbReference type="InterPro" id="IPR002692">
    <property type="entry name" value="S45"/>
</dbReference>
<keyword evidence="3 9" id="KW-0732">Signal</keyword>
<reference evidence="11" key="3">
    <citation type="submission" date="2020-01" db="EMBL/GenBank/DDBJ databases">
        <title>Bacteria Cultured from War Wounds Associated with the Conflict in Eastern Ukraine.</title>
        <authorList>
            <person name="Snesrud E."/>
            <person name="Galac M.R."/>
            <person name="Mc Gann P."/>
            <person name="Valentine K."/>
            <person name="Viacheslav K."/>
        </authorList>
    </citation>
    <scope>NUCLEOTIDE SEQUENCE</scope>
    <source>
        <strain evidence="11">VNMU148</strain>
    </source>
</reference>
<evidence type="ECO:0000313" key="12">
    <source>
        <dbReference type="Proteomes" id="UP000045039"/>
    </source>
</evidence>
<evidence type="ECO:0000256" key="5">
    <source>
        <dbReference type="ARBA" id="ARBA00022801"/>
    </source>
</evidence>
<evidence type="ECO:0000256" key="7">
    <source>
        <dbReference type="PIRSR" id="PIRSR001227-1"/>
    </source>
</evidence>
<dbReference type="InterPro" id="IPR043147">
    <property type="entry name" value="Penicillin_amidase_A-knob"/>
</dbReference>
<feature type="chain" id="PRO_5015039436" evidence="9">
    <location>
        <begin position="24"/>
        <end position="762"/>
    </location>
</feature>
<dbReference type="Gene3D" id="1.10.439.10">
    <property type="entry name" value="Penicillin Amidohydrolase, domain 1"/>
    <property type="match status" value="1"/>
</dbReference>
<dbReference type="Gene3D" id="1.10.1400.10">
    <property type="match status" value="1"/>
</dbReference>
<protein>
    <submittedName>
        <fullName evidence="10 11">Acylase</fullName>
        <ecNumber evidence="10">3.5.1.97</ecNumber>
    </submittedName>
</protein>
<gene>
    <name evidence="10" type="primary">pvdQ</name>
    <name evidence="11" type="ORF">GUL26_30055</name>
    <name evidence="10" type="ORF">PAERUG_P19_London_7_VIM_2_05_10_04111</name>
</gene>
<evidence type="ECO:0000313" key="11">
    <source>
        <dbReference type="EMBL" id="MZZ16514.1"/>
    </source>
</evidence>
<dbReference type="PANTHER" id="PTHR34218:SF3">
    <property type="entry name" value="ACYL-HOMOSERINE LACTONE ACYLASE PVDQ"/>
    <property type="match status" value="1"/>
</dbReference>
<evidence type="ECO:0000256" key="1">
    <source>
        <dbReference type="ARBA" id="ARBA00004418"/>
    </source>
</evidence>
<dbReference type="Proteomes" id="UP000644192">
    <property type="component" value="Unassembled WGS sequence"/>
</dbReference>
<reference evidence="12" key="2">
    <citation type="submission" date="2015-06" db="EMBL/GenBank/DDBJ databases">
        <authorList>
            <person name="Radhakrishnan Rajesh"/>
            <person name="Underwood Anthony"/>
            <person name="Al-Shahib Ali"/>
        </authorList>
    </citation>
    <scope>NUCLEOTIDE SEQUENCE [LARGE SCALE GENOMIC DNA]</scope>
    <source>
        <strain evidence="12">P19_London_7_VIM_2_05_10</strain>
    </source>
</reference>
<evidence type="ECO:0000256" key="8">
    <source>
        <dbReference type="PIRSR" id="PIRSR001227-2"/>
    </source>
</evidence>